<accession>A0ABW6L4S1</accession>
<name>A0ABW6L4S1_9ACTN</name>
<dbReference type="EMBL" id="JBIAFJ010000047">
    <property type="protein sequence ID" value="MFE9174180.1"/>
    <property type="molecule type" value="Genomic_DNA"/>
</dbReference>
<comment type="caution">
    <text evidence="1">The sequence shown here is derived from an EMBL/GenBank/DDBJ whole genome shotgun (WGS) entry which is preliminary data.</text>
</comment>
<sequence>MPTTLGMVLTAEGLLGHLGLNGWPNKTLHTLGLTGHPRQLVHDCWRVLASLLITGFPFSYLLTGDLARRPRPSGRGQRIPGLRPAVRPGVFAVRCTAG</sequence>
<keyword evidence="2" id="KW-1185">Reference proteome</keyword>
<dbReference type="RefSeq" id="WP_199880844.1">
    <property type="nucleotide sequence ID" value="NZ_JBIAFJ010000047.1"/>
</dbReference>
<evidence type="ECO:0000313" key="2">
    <source>
        <dbReference type="Proteomes" id="UP001601197"/>
    </source>
</evidence>
<reference evidence="1 2" key="1">
    <citation type="submission" date="2024-10" db="EMBL/GenBank/DDBJ databases">
        <title>The Natural Products Discovery Center: Release of the First 8490 Sequenced Strains for Exploring Actinobacteria Biosynthetic Diversity.</title>
        <authorList>
            <person name="Kalkreuter E."/>
            <person name="Kautsar S.A."/>
            <person name="Yang D."/>
            <person name="Bader C.D."/>
            <person name="Teijaro C.N."/>
            <person name="Fluegel L."/>
            <person name="Davis C.M."/>
            <person name="Simpson J.R."/>
            <person name="Lauterbach L."/>
            <person name="Steele A.D."/>
            <person name="Gui C."/>
            <person name="Meng S."/>
            <person name="Li G."/>
            <person name="Viehrig K."/>
            <person name="Ye F."/>
            <person name="Su P."/>
            <person name="Kiefer A.F."/>
            <person name="Nichols A."/>
            <person name="Cepeda A.J."/>
            <person name="Yan W."/>
            <person name="Fan B."/>
            <person name="Jiang Y."/>
            <person name="Adhikari A."/>
            <person name="Zheng C.-J."/>
            <person name="Schuster L."/>
            <person name="Cowan T.M."/>
            <person name="Smanski M.J."/>
            <person name="Chevrette M.G."/>
            <person name="De Carvalho L.P.S."/>
            <person name="Shen B."/>
        </authorList>
    </citation>
    <scope>NUCLEOTIDE SEQUENCE [LARGE SCALE GENOMIC DNA]</scope>
    <source>
        <strain evidence="1 2">NPDC007147</strain>
    </source>
</reference>
<dbReference type="Proteomes" id="UP001601197">
    <property type="component" value="Unassembled WGS sequence"/>
</dbReference>
<proteinExistence type="predicted"/>
<evidence type="ECO:0000313" key="1">
    <source>
        <dbReference type="EMBL" id="MFE9174180.1"/>
    </source>
</evidence>
<organism evidence="1 2">
    <name type="scientific">Streptomyces kebangsaanensis</name>
    <dbReference type="NCBI Taxonomy" id="864058"/>
    <lineage>
        <taxon>Bacteria</taxon>
        <taxon>Bacillati</taxon>
        <taxon>Actinomycetota</taxon>
        <taxon>Actinomycetes</taxon>
        <taxon>Kitasatosporales</taxon>
        <taxon>Streptomycetaceae</taxon>
        <taxon>Streptomyces</taxon>
    </lineage>
</organism>
<protein>
    <submittedName>
        <fullName evidence="1">Uncharacterized protein</fullName>
    </submittedName>
</protein>
<gene>
    <name evidence="1" type="ORF">ACFYNZ_32860</name>
</gene>